<evidence type="ECO:0000313" key="8">
    <source>
        <dbReference type="Proteomes" id="UP000294599"/>
    </source>
</evidence>
<keyword evidence="3" id="KW-0645">Protease</keyword>
<dbReference type="GO" id="GO:0006508">
    <property type="term" value="P:proteolysis"/>
    <property type="evidence" value="ECO:0007669"/>
    <property type="project" value="UniProtKB-KW"/>
</dbReference>
<keyword evidence="8" id="KW-1185">Reference proteome</keyword>
<feature type="domain" description="Cytosol aminopeptidase" evidence="6">
    <location>
        <begin position="305"/>
        <end position="312"/>
    </location>
</feature>
<evidence type="ECO:0000259" key="6">
    <source>
        <dbReference type="PROSITE" id="PS00631"/>
    </source>
</evidence>
<dbReference type="PRINTS" id="PR00481">
    <property type="entry name" value="LAMNOPPTDASE"/>
</dbReference>
<dbReference type="InterPro" id="IPR011356">
    <property type="entry name" value="Leucine_aapep/pepB"/>
</dbReference>
<dbReference type="GO" id="GO:0005737">
    <property type="term" value="C:cytoplasm"/>
    <property type="evidence" value="ECO:0007669"/>
    <property type="project" value="InterPro"/>
</dbReference>
<evidence type="ECO:0000256" key="1">
    <source>
        <dbReference type="ARBA" id="ARBA00009528"/>
    </source>
</evidence>
<dbReference type="RefSeq" id="WP_123520925.1">
    <property type="nucleotide sequence ID" value="NZ_JBHLWF010000033.1"/>
</dbReference>
<evidence type="ECO:0000256" key="2">
    <source>
        <dbReference type="ARBA" id="ARBA00022438"/>
    </source>
</evidence>
<dbReference type="PANTHER" id="PTHR11963:SF20">
    <property type="entry name" value="PEPTIDASE B"/>
    <property type="match status" value="1"/>
</dbReference>
<keyword evidence="2 7" id="KW-0031">Aminopeptidase</keyword>
<dbReference type="Gene3D" id="3.40.220.10">
    <property type="entry name" value="Leucine Aminopeptidase, subunit E, domain 1"/>
    <property type="match status" value="1"/>
</dbReference>
<reference evidence="7 8" key="1">
    <citation type="submission" date="2019-03" db="EMBL/GenBank/DDBJ databases">
        <title>Genomic Encyclopedia of Type Strains, Phase IV (KMG-IV): sequencing the most valuable type-strain genomes for metagenomic binning, comparative biology and taxonomic classification.</title>
        <authorList>
            <person name="Goeker M."/>
        </authorList>
    </citation>
    <scope>NUCLEOTIDE SEQUENCE [LARGE SCALE GENOMIC DNA]</scope>
    <source>
        <strain evidence="7 8">DSM 21944</strain>
    </source>
</reference>
<evidence type="ECO:0000256" key="3">
    <source>
        <dbReference type="ARBA" id="ARBA00022670"/>
    </source>
</evidence>
<dbReference type="SUPFAM" id="SSF53187">
    <property type="entry name" value="Zn-dependent exopeptidases"/>
    <property type="match status" value="1"/>
</dbReference>
<keyword evidence="4" id="KW-0378">Hydrolase</keyword>
<dbReference type="GO" id="GO:0070006">
    <property type="term" value="F:metalloaminopeptidase activity"/>
    <property type="evidence" value="ECO:0007669"/>
    <property type="project" value="InterPro"/>
</dbReference>
<keyword evidence="5" id="KW-0464">Manganese</keyword>
<comment type="caution">
    <text evidence="7">The sequence shown here is derived from an EMBL/GenBank/DDBJ whole genome shotgun (WGS) entry which is preliminary data.</text>
</comment>
<proteinExistence type="inferred from homology"/>
<dbReference type="PANTHER" id="PTHR11963">
    <property type="entry name" value="LEUCINE AMINOPEPTIDASE-RELATED"/>
    <property type="match status" value="1"/>
</dbReference>
<dbReference type="CDD" id="cd00433">
    <property type="entry name" value="Peptidase_M17"/>
    <property type="match status" value="1"/>
</dbReference>
<evidence type="ECO:0000313" key="7">
    <source>
        <dbReference type="EMBL" id="TCS98001.1"/>
    </source>
</evidence>
<sequence length="457" mass="48023">MSFALVSGSTDAIPLIAVHPERLAATLDAMDAGGAAFVRAAGFMAEPQTWCLVPAASGGLAAVLVGVVDAADPFALAGLPLVLPAGTYALHASLGDRLDPDVAALGWGLGAYQFDRYRKAKRAPALLDIDAATREAVSSVIAASWRVRDLVNTPTEHMGPAELATGAAELAQAHGGRCRVIEGDALLRDNFPAIHAVGRASHRAPRLIELDWGDDAHPRLALVGKGVCFDTGGLDIKPADGMLRMKKDMGGAAHALALAGLLMATRVPVRLKLLIPAVENAIGPDAYRPGEVISTRQGLSVEIGNTDAEGRVILADALTYAGEWQPELLLDFATLTGAARIALGPDLPALFCNDEALATGLLDAGQSQRDPLWRMPLYAPYMAYLESPIADINNAATTRHAGCVTAALFLSRFVPQGQAWAHLDVYSWNDAPRPGRPAGGEAQGLRAYYAALAARYR</sequence>
<gene>
    <name evidence="7" type="ORF">EDC25_11062</name>
</gene>
<dbReference type="InterPro" id="IPR043472">
    <property type="entry name" value="Macro_dom-like"/>
</dbReference>
<dbReference type="InterPro" id="IPR048816">
    <property type="entry name" value="Peptidase_M17_N_1"/>
</dbReference>
<organism evidence="7 8">
    <name type="scientific">Pseudofulvimonas gallinarii</name>
    <dbReference type="NCBI Taxonomy" id="634155"/>
    <lineage>
        <taxon>Bacteria</taxon>
        <taxon>Pseudomonadati</taxon>
        <taxon>Pseudomonadota</taxon>
        <taxon>Gammaproteobacteria</taxon>
        <taxon>Lysobacterales</taxon>
        <taxon>Rhodanobacteraceae</taxon>
        <taxon>Pseudofulvimonas</taxon>
    </lineage>
</organism>
<dbReference type="InterPro" id="IPR000819">
    <property type="entry name" value="Peptidase_M17_C"/>
</dbReference>
<evidence type="ECO:0000256" key="5">
    <source>
        <dbReference type="ARBA" id="ARBA00023211"/>
    </source>
</evidence>
<dbReference type="AlphaFoldDB" id="A0A4V3UU45"/>
<evidence type="ECO:0000256" key="4">
    <source>
        <dbReference type="ARBA" id="ARBA00022801"/>
    </source>
</evidence>
<dbReference type="OrthoDB" id="9809354at2"/>
<dbReference type="PROSITE" id="PS00631">
    <property type="entry name" value="CYTOSOL_AP"/>
    <property type="match status" value="1"/>
</dbReference>
<dbReference type="Gene3D" id="3.40.630.10">
    <property type="entry name" value="Zn peptidases"/>
    <property type="match status" value="1"/>
</dbReference>
<dbReference type="Proteomes" id="UP000294599">
    <property type="component" value="Unassembled WGS sequence"/>
</dbReference>
<dbReference type="Pfam" id="PF21337">
    <property type="entry name" value="Peptidase_M17_N_1"/>
    <property type="match status" value="1"/>
</dbReference>
<name>A0A4V3UU45_9GAMM</name>
<protein>
    <submittedName>
        <fullName evidence="7">Leucyl aminopeptidase</fullName>
    </submittedName>
</protein>
<dbReference type="Pfam" id="PF00883">
    <property type="entry name" value="Peptidase_M17"/>
    <property type="match status" value="1"/>
</dbReference>
<comment type="similarity">
    <text evidence="1">Belongs to the peptidase M17 family.</text>
</comment>
<accession>A0A4V3UU45</accession>
<dbReference type="EMBL" id="SMAF01000010">
    <property type="protein sequence ID" value="TCS98001.1"/>
    <property type="molecule type" value="Genomic_DNA"/>
</dbReference>
<dbReference type="GO" id="GO:0030145">
    <property type="term" value="F:manganese ion binding"/>
    <property type="evidence" value="ECO:0007669"/>
    <property type="project" value="InterPro"/>
</dbReference>